<gene>
    <name evidence="4" type="ORF">BV898_11512</name>
</gene>
<dbReference type="SUPFAM" id="SSF57302">
    <property type="entry name" value="Snake toxin-like"/>
    <property type="match status" value="1"/>
</dbReference>
<dbReference type="AlphaFoldDB" id="A0A1W0WGF4"/>
<evidence type="ECO:0000313" key="5">
    <source>
        <dbReference type="Proteomes" id="UP000192578"/>
    </source>
</evidence>
<dbReference type="InterPro" id="IPR031424">
    <property type="entry name" value="QVR-like"/>
</dbReference>
<dbReference type="Pfam" id="PF17064">
    <property type="entry name" value="QVR"/>
    <property type="match status" value="1"/>
</dbReference>
<evidence type="ECO:0000256" key="1">
    <source>
        <dbReference type="ARBA" id="ARBA00022729"/>
    </source>
</evidence>
<evidence type="ECO:0008006" key="6">
    <source>
        <dbReference type="Google" id="ProtNLM"/>
    </source>
</evidence>
<proteinExistence type="predicted"/>
<keyword evidence="1" id="KW-0732">Signal</keyword>
<evidence type="ECO:0000313" key="4">
    <source>
        <dbReference type="EMBL" id="OQV14275.1"/>
    </source>
</evidence>
<dbReference type="GO" id="GO:0030431">
    <property type="term" value="P:sleep"/>
    <property type="evidence" value="ECO:0007669"/>
    <property type="project" value="InterPro"/>
</dbReference>
<dbReference type="GO" id="GO:0032222">
    <property type="term" value="P:regulation of synaptic transmission, cholinergic"/>
    <property type="evidence" value="ECO:0007669"/>
    <property type="project" value="InterPro"/>
</dbReference>
<keyword evidence="3" id="KW-0472">Membrane</keyword>
<keyword evidence="5" id="KW-1185">Reference proteome</keyword>
<keyword evidence="3" id="KW-1133">Transmembrane helix</keyword>
<evidence type="ECO:0000256" key="2">
    <source>
        <dbReference type="ARBA" id="ARBA00023180"/>
    </source>
</evidence>
<feature type="transmembrane region" description="Helical" evidence="3">
    <location>
        <begin position="25"/>
        <end position="45"/>
    </location>
</feature>
<dbReference type="Proteomes" id="UP000192578">
    <property type="component" value="Unassembled WGS sequence"/>
</dbReference>
<protein>
    <recommendedName>
        <fullName evidence="6">Protein quiver</fullName>
    </recommendedName>
</protein>
<dbReference type="CDD" id="cd00117">
    <property type="entry name" value="TFP"/>
    <property type="match status" value="1"/>
</dbReference>
<reference evidence="5" key="1">
    <citation type="submission" date="2017-01" db="EMBL/GenBank/DDBJ databases">
        <title>Comparative genomics of anhydrobiosis in the tardigrade Hypsibius dujardini.</title>
        <authorList>
            <person name="Yoshida Y."/>
            <person name="Koutsovoulos G."/>
            <person name="Laetsch D."/>
            <person name="Stevens L."/>
            <person name="Kumar S."/>
            <person name="Horikawa D."/>
            <person name="Ishino K."/>
            <person name="Komine S."/>
            <person name="Tomita M."/>
            <person name="Blaxter M."/>
            <person name="Arakawa K."/>
        </authorList>
    </citation>
    <scope>NUCLEOTIDE SEQUENCE [LARGE SCALE GENOMIC DNA]</scope>
    <source>
        <strain evidence="5">Z151</strain>
    </source>
</reference>
<dbReference type="EMBL" id="MTYJ01000107">
    <property type="protein sequence ID" value="OQV14275.1"/>
    <property type="molecule type" value="Genomic_DNA"/>
</dbReference>
<dbReference type="OrthoDB" id="10591351at2759"/>
<keyword evidence="3" id="KW-0812">Transmembrane</keyword>
<name>A0A1W0WGF4_HYPEX</name>
<accession>A0A1W0WGF4</accession>
<evidence type="ECO:0000256" key="3">
    <source>
        <dbReference type="SAM" id="Phobius"/>
    </source>
</evidence>
<sequence>MGLKVELLQILHACFSNNILKMDRYLRGSSVFVLLACVIVSTWGFKCFDCNKKDCDAPPVSFAKDCPTNVAHCYKTYAKSGSIVTTVRGCGKASGSQAASIGDNACQVITLEAVSTTVCNCNSDSCNAAAVGTKTSLVAAGLGVALALLLTN</sequence>
<dbReference type="InterPro" id="IPR045860">
    <property type="entry name" value="Snake_toxin-like_sf"/>
</dbReference>
<keyword evidence="2" id="KW-0325">Glycoprotein</keyword>
<organism evidence="4 5">
    <name type="scientific">Hypsibius exemplaris</name>
    <name type="common">Freshwater tardigrade</name>
    <dbReference type="NCBI Taxonomy" id="2072580"/>
    <lineage>
        <taxon>Eukaryota</taxon>
        <taxon>Metazoa</taxon>
        <taxon>Ecdysozoa</taxon>
        <taxon>Tardigrada</taxon>
        <taxon>Eutardigrada</taxon>
        <taxon>Parachela</taxon>
        <taxon>Hypsibioidea</taxon>
        <taxon>Hypsibiidae</taxon>
        <taxon>Hypsibius</taxon>
    </lineage>
</organism>
<comment type="caution">
    <text evidence="4">The sequence shown here is derived from an EMBL/GenBank/DDBJ whole genome shotgun (WGS) entry which is preliminary data.</text>
</comment>